<proteinExistence type="predicted"/>
<dbReference type="EMBL" id="JAVFWL010000005">
    <property type="protein sequence ID" value="KAK6754805.1"/>
    <property type="molecule type" value="Genomic_DNA"/>
</dbReference>
<evidence type="ECO:0000256" key="1">
    <source>
        <dbReference type="SAM" id="MobiDB-lite"/>
    </source>
</evidence>
<feature type="compositionally biased region" description="Polar residues" evidence="1">
    <location>
        <begin position="49"/>
        <end position="70"/>
    </location>
</feature>
<organism evidence="2 3">
    <name type="scientific">Necator americanus</name>
    <name type="common">Human hookworm</name>
    <dbReference type="NCBI Taxonomy" id="51031"/>
    <lineage>
        <taxon>Eukaryota</taxon>
        <taxon>Metazoa</taxon>
        <taxon>Ecdysozoa</taxon>
        <taxon>Nematoda</taxon>
        <taxon>Chromadorea</taxon>
        <taxon>Rhabditida</taxon>
        <taxon>Rhabditina</taxon>
        <taxon>Rhabditomorpha</taxon>
        <taxon>Strongyloidea</taxon>
        <taxon>Ancylostomatidae</taxon>
        <taxon>Bunostominae</taxon>
        <taxon>Necator</taxon>
    </lineage>
</organism>
<accession>A0ABR1DWJ8</accession>
<gene>
    <name evidence="2" type="primary">Necator_chrV.g18450</name>
    <name evidence="2" type="ORF">RB195_013659</name>
</gene>
<feature type="compositionally biased region" description="Basic and acidic residues" evidence="1">
    <location>
        <begin position="12"/>
        <end position="43"/>
    </location>
</feature>
<evidence type="ECO:0000313" key="2">
    <source>
        <dbReference type="EMBL" id="KAK6754805.1"/>
    </source>
</evidence>
<name>A0ABR1DWJ8_NECAM</name>
<dbReference type="Proteomes" id="UP001303046">
    <property type="component" value="Unassembled WGS sequence"/>
</dbReference>
<feature type="region of interest" description="Disordered" evidence="1">
    <location>
        <begin position="1"/>
        <end position="80"/>
    </location>
</feature>
<evidence type="ECO:0000313" key="3">
    <source>
        <dbReference type="Proteomes" id="UP001303046"/>
    </source>
</evidence>
<keyword evidence="3" id="KW-1185">Reference proteome</keyword>
<protein>
    <submittedName>
        <fullName evidence="2">Uncharacterized protein</fullName>
    </submittedName>
</protein>
<reference evidence="2 3" key="1">
    <citation type="submission" date="2023-08" db="EMBL/GenBank/DDBJ databases">
        <title>A Necator americanus chromosomal reference genome.</title>
        <authorList>
            <person name="Ilik V."/>
            <person name="Petrzelkova K.J."/>
            <person name="Pardy F."/>
            <person name="Fuh T."/>
            <person name="Niatou-Singa F.S."/>
            <person name="Gouil Q."/>
            <person name="Baker L."/>
            <person name="Ritchie M.E."/>
            <person name="Jex A.R."/>
            <person name="Gazzola D."/>
            <person name="Li H."/>
            <person name="Toshio Fujiwara R."/>
            <person name="Zhan B."/>
            <person name="Aroian R.V."/>
            <person name="Pafco B."/>
            <person name="Schwarz E.M."/>
        </authorList>
    </citation>
    <scope>NUCLEOTIDE SEQUENCE [LARGE SCALE GENOMIC DNA]</scope>
    <source>
        <strain evidence="2 3">Aroian</strain>
        <tissue evidence="2">Whole animal</tissue>
    </source>
</reference>
<feature type="compositionally biased region" description="Basic and acidic residues" evidence="1">
    <location>
        <begin position="71"/>
        <end position="80"/>
    </location>
</feature>
<sequence>MLAFVQGSHTITSKEDAMINEAKHEVEGKRRTQPEDERVRKGVLDPLDNPQSYTVERNSLDQFGDQNTINEDGKIEQLKQ</sequence>
<comment type="caution">
    <text evidence="2">The sequence shown here is derived from an EMBL/GenBank/DDBJ whole genome shotgun (WGS) entry which is preliminary data.</text>
</comment>